<gene>
    <name evidence="2" type="ORF">GWK47_010260</name>
</gene>
<proteinExistence type="predicted"/>
<evidence type="ECO:0000313" key="2">
    <source>
        <dbReference type="EMBL" id="KAG0716201.1"/>
    </source>
</evidence>
<evidence type="ECO:0000313" key="3">
    <source>
        <dbReference type="Proteomes" id="UP000770661"/>
    </source>
</evidence>
<accession>A0A8J4Y3P2</accession>
<dbReference type="AlphaFoldDB" id="A0A8J4Y3P2"/>
<reference evidence="2" key="1">
    <citation type="submission" date="2020-07" db="EMBL/GenBank/DDBJ databases">
        <title>The High-quality genome of the commercially important snow crab, Chionoecetes opilio.</title>
        <authorList>
            <person name="Jeong J.-H."/>
            <person name="Ryu S."/>
        </authorList>
    </citation>
    <scope>NUCLEOTIDE SEQUENCE</scope>
    <source>
        <strain evidence="2">MADBK_172401_WGS</strain>
        <tissue evidence="2">Digestive gland</tissue>
    </source>
</reference>
<name>A0A8J4Y3P2_CHIOP</name>
<evidence type="ECO:0000256" key="1">
    <source>
        <dbReference type="SAM" id="MobiDB-lite"/>
    </source>
</evidence>
<sequence length="154" mass="16253">MQVLDGVLQGVLQAVNLLLCIEAMVLKQRLPGPAGLRKTPASPGGHASRLACPCSSLACSLSSRRAVLQRAVRLQQGHVILLHSIVPAFPDGACSVVDVVNARPPGHLHLPLEDDACPPGRCGRRQQLFFSPGGKREQPRAALSCPAASPPPRQ</sequence>
<feature type="region of interest" description="Disordered" evidence="1">
    <location>
        <begin position="130"/>
        <end position="154"/>
    </location>
</feature>
<comment type="caution">
    <text evidence="2">The sequence shown here is derived from an EMBL/GenBank/DDBJ whole genome shotgun (WGS) entry which is preliminary data.</text>
</comment>
<dbReference type="Proteomes" id="UP000770661">
    <property type="component" value="Unassembled WGS sequence"/>
</dbReference>
<organism evidence="2 3">
    <name type="scientific">Chionoecetes opilio</name>
    <name type="common">Atlantic snow crab</name>
    <name type="synonym">Cancer opilio</name>
    <dbReference type="NCBI Taxonomy" id="41210"/>
    <lineage>
        <taxon>Eukaryota</taxon>
        <taxon>Metazoa</taxon>
        <taxon>Ecdysozoa</taxon>
        <taxon>Arthropoda</taxon>
        <taxon>Crustacea</taxon>
        <taxon>Multicrustacea</taxon>
        <taxon>Malacostraca</taxon>
        <taxon>Eumalacostraca</taxon>
        <taxon>Eucarida</taxon>
        <taxon>Decapoda</taxon>
        <taxon>Pleocyemata</taxon>
        <taxon>Brachyura</taxon>
        <taxon>Eubrachyura</taxon>
        <taxon>Majoidea</taxon>
        <taxon>Majidae</taxon>
        <taxon>Chionoecetes</taxon>
    </lineage>
</organism>
<dbReference type="EMBL" id="JACEEZ010019042">
    <property type="protein sequence ID" value="KAG0716201.1"/>
    <property type="molecule type" value="Genomic_DNA"/>
</dbReference>
<protein>
    <submittedName>
        <fullName evidence="2">Uncharacterized protein</fullName>
    </submittedName>
</protein>
<keyword evidence="3" id="KW-1185">Reference proteome</keyword>